<dbReference type="EMBL" id="CAAALY010010968">
    <property type="protein sequence ID" value="VEL11147.1"/>
    <property type="molecule type" value="Genomic_DNA"/>
</dbReference>
<reference evidence="1" key="1">
    <citation type="submission" date="2018-11" db="EMBL/GenBank/DDBJ databases">
        <authorList>
            <consortium name="Pathogen Informatics"/>
        </authorList>
    </citation>
    <scope>NUCLEOTIDE SEQUENCE</scope>
</reference>
<evidence type="ECO:0000313" key="1">
    <source>
        <dbReference type="EMBL" id="VEL11147.1"/>
    </source>
</evidence>
<dbReference type="AlphaFoldDB" id="A0A3S5FC97"/>
<comment type="caution">
    <text evidence="1">The sequence shown here is derived from an EMBL/GenBank/DDBJ whole genome shotgun (WGS) entry which is preliminary data.</text>
</comment>
<gene>
    <name evidence="1" type="ORF">PXEA_LOCUS4587</name>
</gene>
<protein>
    <submittedName>
        <fullName evidence="1">Uncharacterized protein</fullName>
    </submittedName>
</protein>
<name>A0A3S5FC97_9PLAT</name>
<proteinExistence type="predicted"/>
<organism evidence="1 2">
    <name type="scientific">Protopolystoma xenopodis</name>
    <dbReference type="NCBI Taxonomy" id="117903"/>
    <lineage>
        <taxon>Eukaryota</taxon>
        <taxon>Metazoa</taxon>
        <taxon>Spiralia</taxon>
        <taxon>Lophotrochozoa</taxon>
        <taxon>Platyhelminthes</taxon>
        <taxon>Monogenea</taxon>
        <taxon>Polyopisthocotylea</taxon>
        <taxon>Polystomatidea</taxon>
        <taxon>Polystomatidae</taxon>
        <taxon>Protopolystoma</taxon>
    </lineage>
</organism>
<sequence>MDGDVLMGPGGQMTWVKLPAFDTRLVNTNRSCQQPRAIRPAYVCAYNRVSKSCTSACPCRSLLLLARLGPNSGRQLPCPAPSRPVPSHPAVRARQPLQTGRTLLHPASLVNFTRGQFDFLI</sequence>
<keyword evidence="2" id="KW-1185">Reference proteome</keyword>
<dbReference type="Proteomes" id="UP000784294">
    <property type="component" value="Unassembled WGS sequence"/>
</dbReference>
<accession>A0A3S5FC97</accession>
<evidence type="ECO:0000313" key="2">
    <source>
        <dbReference type="Proteomes" id="UP000784294"/>
    </source>
</evidence>